<evidence type="ECO:0000313" key="1">
    <source>
        <dbReference type="EMBL" id="GAA3723219.1"/>
    </source>
</evidence>
<organism evidence="1 2">
    <name type="scientific">Sphingomonas cynarae</name>
    <dbReference type="NCBI Taxonomy" id="930197"/>
    <lineage>
        <taxon>Bacteria</taxon>
        <taxon>Pseudomonadati</taxon>
        <taxon>Pseudomonadota</taxon>
        <taxon>Alphaproteobacteria</taxon>
        <taxon>Sphingomonadales</taxon>
        <taxon>Sphingomonadaceae</taxon>
        <taxon>Sphingomonas</taxon>
    </lineage>
</organism>
<sequence length="179" mass="18843">MTPLCVADGHLVPGMFTHPIKNPHRLTLQGEYCVANFAGREFMVNSRALIGLIASTFLLVACTDEVVVDIVRKGDSVTFTTARTGAGEPPCVQGLTVTLAGADIAVTPPLWEVATAEPDRCRTQFDYGKVPAGYTPSGPAPLLLVGSRYLVEVTGPGLQGGREFTVTGRDGSLTAATPR</sequence>
<evidence type="ECO:0000313" key="2">
    <source>
        <dbReference type="Proteomes" id="UP001500523"/>
    </source>
</evidence>
<comment type="caution">
    <text evidence="1">The sequence shown here is derived from an EMBL/GenBank/DDBJ whole genome shotgun (WGS) entry which is preliminary data.</text>
</comment>
<protein>
    <recommendedName>
        <fullName evidence="3">Lipoprotein</fullName>
    </recommendedName>
</protein>
<accession>A0ABP7ET78</accession>
<proteinExistence type="predicted"/>
<reference evidence="2" key="1">
    <citation type="journal article" date="2019" name="Int. J. Syst. Evol. Microbiol.">
        <title>The Global Catalogue of Microorganisms (GCM) 10K type strain sequencing project: providing services to taxonomists for standard genome sequencing and annotation.</title>
        <authorList>
            <consortium name="The Broad Institute Genomics Platform"/>
            <consortium name="The Broad Institute Genome Sequencing Center for Infectious Disease"/>
            <person name="Wu L."/>
            <person name="Ma J."/>
        </authorList>
    </citation>
    <scope>NUCLEOTIDE SEQUENCE [LARGE SCALE GENOMIC DNA]</scope>
    <source>
        <strain evidence="2">JCM 17498</strain>
    </source>
</reference>
<keyword evidence="2" id="KW-1185">Reference proteome</keyword>
<evidence type="ECO:0008006" key="3">
    <source>
        <dbReference type="Google" id="ProtNLM"/>
    </source>
</evidence>
<name>A0ABP7ET78_9SPHN</name>
<gene>
    <name evidence="1" type="ORF">GCM10022268_34260</name>
</gene>
<dbReference type="Proteomes" id="UP001500523">
    <property type="component" value="Unassembled WGS sequence"/>
</dbReference>
<dbReference type="EMBL" id="BAABBF010000012">
    <property type="protein sequence ID" value="GAA3723219.1"/>
    <property type="molecule type" value="Genomic_DNA"/>
</dbReference>